<protein>
    <submittedName>
        <fullName evidence="1">Uncharacterized protein</fullName>
    </submittedName>
</protein>
<sequence>MDNKREIFLEKQINLYSELINDLENSNINRKQRKDLKNFQDLYRQYIREYKSLIGGHRDVRVKI</sequence>
<organism evidence="1 2">
    <name type="scientific">Spirochaeta isovalerica</name>
    <dbReference type="NCBI Taxonomy" id="150"/>
    <lineage>
        <taxon>Bacteria</taxon>
        <taxon>Pseudomonadati</taxon>
        <taxon>Spirochaetota</taxon>
        <taxon>Spirochaetia</taxon>
        <taxon>Spirochaetales</taxon>
        <taxon>Spirochaetaceae</taxon>
        <taxon>Spirochaeta</taxon>
    </lineage>
</organism>
<dbReference type="RefSeq" id="WP_184742540.1">
    <property type="nucleotide sequence ID" value="NZ_JACHGJ010000001.1"/>
</dbReference>
<name>A0A841R5A6_9SPIO</name>
<reference evidence="1 2" key="1">
    <citation type="submission" date="2020-08" db="EMBL/GenBank/DDBJ databases">
        <title>Genomic Encyclopedia of Type Strains, Phase IV (KMG-IV): sequencing the most valuable type-strain genomes for metagenomic binning, comparative biology and taxonomic classification.</title>
        <authorList>
            <person name="Goeker M."/>
        </authorList>
    </citation>
    <scope>NUCLEOTIDE SEQUENCE [LARGE SCALE GENOMIC DNA]</scope>
    <source>
        <strain evidence="1 2">DSM 2461</strain>
    </source>
</reference>
<dbReference type="EMBL" id="JACHGJ010000001">
    <property type="protein sequence ID" value="MBB6478571.1"/>
    <property type="molecule type" value="Genomic_DNA"/>
</dbReference>
<comment type="caution">
    <text evidence="1">The sequence shown here is derived from an EMBL/GenBank/DDBJ whole genome shotgun (WGS) entry which is preliminary data.</text>
</comment>
<dbReference type="Proteomes" id="UP000587760">
    <property type="component" value="Unassembled WGS sequence"/>
</dbReference>
<keyword evidence="2" id="KW-1185">Reference proteome</keyword>
<evidence type="ECO:0000313" key="2">
    <source>
        <dbReference type="Proteomes" id="UP000587760"/>
    </source>
</evidence>
<accession>A0A841R5A6</accession>
<gene>
    <name evidence="1" type="ORF">HNR50_000204</name>
</gene>
<dbReference type="AlphaFoldDB" id="A0A841R5A6"/>
<evidence type="ECO:0000313" key="1">
    <source>
        <dbReference type="EMBL" id="MBB6478571.1"/>
    </source>
</evidence>
<proteinExistence type="predicted"/>